<dbReference type="KEGG" id="cgk:CGERO_06605"/>
<organism evidence="1 2">
    <name type="scientific">Corynebacterium gerontici</name>
    <dbReference type="NCBI Taxonomy" id="2079234"/>
    <lineage>
        <taxon>Bacteria</taxon>
        <taxon>Bacillati</taxon>
        <taxon>Actinomycetota</taxon>
        <taxon>Actinomycetes</taxon>
        <taxon>Mycobacteriales</taxon>
        <taxon>Corynebacteriaceae</taxon>
        <taxon>Corynebacterium</taxon>
    </lineage>
</organism>
<evidence type="ECO:0000313" key="2">
    <source>
        <dbReference type="Proteomes" id="UP000271587"/>
    </source>
</evidence>
<keyword evidence="2" id="KW-1185">Reference proteome</keyword>
<reference evidence="1 2" key="1">
    <citation type="submission" date="2018-11" db="EMBL/GenBank/DDBJ databases">
        <authorList>
            <person name="Kleinhagauer T."/>
            <person name="Glaeser S.P."/>
            <person name="Spergser J."/>
            <person name="Ruckert C."/>
            <person name="Kaempfer P."/>
            <person name="Busse H.-J."/>
        </authorList>
    </citation>
    <scope>NUCLEOTIDE SEQUENCE [LARGE SCALE GENOMIC DNA]</scope>
    <source>
        <strain evidence="1 2">W8</strain>
    </source>
</reference>
<dbReference type="Proteomes" id="UP000271587">
    <property type="component" value="Chromosome"/>
</dbReference>
<proteinExistence type="predicted"/>
<evidence type="ECO:0000313" key="1">
    <source>
        <dbReference type="EMBL" id="AZA11621.1"/>
    </source>
</evidence>
<dbReference type="EMBL" id="CP033897">
    <property type="protein sequence ID" value="AZA11621.1"/>
    <property type="molecule type" value="Genomic_DNA"/>
</dbReference>
<dbReference type="AlphaFoldDB" id="A0A3G6J0R0"/>
<protein>
    <recommendedName>
        <fullName evidence="3">MDMPI C-terminal domain-containing protein</fullName>
    </recommendedName>
</protein>
<accession>A0A3G6J0R0</accession>
<name>A0A3G6J0R0_9CORY</name>
<dbReference type="NCBIfam" id="TIGR03085">
    <property type="entry name" value="TIGR03085 family metal-binding protein"/>
    <property type="match status" value="1"/>
</dbReference>
<dbReference type="InterPro" id="IPR017519">
    <property type="entry name" value="CHP03085"/>
</dbReference>
<sequence>MAAHLYIREHEPLATAGMFFSRFSERLEETTERYLAQDYEQLLQSWEQGPGLVNPVRWLDPLINAAEHFVHHEDVRRAQGEPAREFSPGDAQALYRSLKMLAPRILGASEVPVVLEPQGFDRVIANDRRGVSERGNQVAHVRGSVGEILLWVFDRDVAQVEVHGPSDAIRKSSI</sequence>
<gene>
    <name evidence="1" type="ORF">CGERO_06605</name>
</gene>
<evidence type="ECO:0008006" key="3">
    <source>
        <dbReference type="Google" id="ProtNLM"/>
    </source>
</evidence>